<dbReference type="Ensembl" id="ENSLLET00000018324.1">
    <property type="protein sequence ID" value="ENSLLEP00000017642.1"/>
    <property type="gene ID" value="ENSLLEG00000011198.1"/>
</dbReference>
<dbReference type="SUPFAM" id="SSF49265">
    <property type="entry name" value="Fibronectin type III"/>
    <property type="match status" value="1"/>
</dbReference>
<dbReference type="InterPro" id="IPR036116">
    <property type="entry name" value="FN3_sf"/>
</dbReference>
<feature type="signal peptide" evidence="3">
    <location>
        <begin position="1"/>
        <end position="32"/>
    </location>
</feature>
<dbReference type="GO" id="GO:0005886">
    <property type="term" value="C:plasma membrane"/>
    <property type="evidence" value="ECO:0007669"/>
    <property type="project" value="TreeGrafter"/>
</dbReference>
<dbReference type="AlphaFoldDB" id="A0A8C5MQZ4"/>
<dbReference type="InterPro" id="IPR003961">
    <property type="entry name" value="FN3_dom"/>
</dbReference>
<evidence type="ECO:0000313" key="6">
    <source>
        <dbReference type="Proteomes" id="UP000694569"/>
    </source>
</evidence>
<dbReference type="Gene3D" id="2.60.40.10">
    <property type="entry name" value="Immunoglobulins"/>
    <property type="match status" value="2"/>
</dbReference>
<dbReference type="GO" id="GO:0004896">
    <property type="term" value="F:cytokine receptor activity"/>
    <property type="evidence" value="ECO:0007669"/>
    <property type="project" value="TreeGrafter"/>
</dbReference>
<evidence type="ECO:0000256" key="2">
    <source>
        <dbReference type="SAM" id="Phobius"/>
    </source>
</evidence>
<dbReference type="InterPro" id="IPR013783">
    <property type="entry name" value="Ig-like_fold"/>
</dbReference>
<dbReference type="PROSITE" id="PS50853">
    <property type="entry name" value="FN3"/>
    <property type="match status" value="1"/>
</dbReference>
<reference evidence="5" key="2">
    <citation type="submission" date="2025-09" db="UniProtKB">
        <authorList>
            <consortium name="Ensembl"/>
        </authorList>
    </citation>
    <scope>IDENTIFICATION</scope>
</reference>
<keyword evidence="2" id="KW-1133">Transmembrane helix</keyword>
<evidence type="ECO:0000256" key="3">
    <source>
        <dbReference type="SAM" id="SignalP"/>
    </source>
</evidence>
<accession>A0A8C5MQZ4</accession>
<name>A0A8C5MQZ4_9ANUR</name>
<feature type="transmembrane region" description="Helical" evidence="2">
    <location>
        <begin position="237"/>
        <end position="259"/>
    </location>
</feature>
<keyword evidence="2" id="KW-0812">Transmembrane</keyword>
<dbReference type="InterPro" id="IPR050650">
    <property type="entry name" value="Type-II_Cytokine-TF_Rcpt"/>
</dbReference>
<organism evidence="5 6">
    <name type="scientific">Leptobrachium leishanense</name>
    <name type="common">Leishan spiny toad</name>
    <dbReference type="NCBI Taxonomy" id="445787"/>
    <lineage>
        <taxon>Eukaryota</taxon>
        <taxon>Metazoa</taxon>
        <taxon>Chordata</taxon>
        <taxon>Craniata</taxon>
        <taxon>Vertebrata</taxon>
        <taxon>Euteleostomi</taxon>
        <taxon>Amphibia</taxon>
        <taxon>Batrachia</taxon>
        <taxon>Anura</taxon>
        <taxon>Pelobatoidea</taxon>
        <taxon>Megophryidae</taxon>
        <taxon>Leptobrachium</taxon>
    </lineage>
</organism>
<protein>
    <recommendedName>
        <fullName evidence="4">Fibronectin type-III domain-containing protein</fullName>
    </recommendedName>
</protein>
<feature type="region of interest" description="Disordered" evidence="1">
    <location>
        <begin position="436"/>
        <end position="464"/>
    </location>
</feature>
<proteinExistence type="predicted"/>
<dbReference type="Pfam" id="PF01108">
    <property type="entry name" value="Tissue_fac"/>
    <property type="match status" value="1"/>
</dbReference>
<dbReference type="Proteomes" id="UP000694569">
    <property type="component" value="Unplaced"/>
</dbReference>
<evidence type="ECO:0000259" key="4">
    <source>
        <dbReference type="PROSITE" id="PS50853"/>
    </source>
</evidence>
<sequence>MLWSHTAPMRSPPYISWALLGIQMLLVPLVLSGSLQPPLNLTTVSRNFSLFLTWLPAPENPPDVYYRVRYKLVSETNWSSIKHCKHINVTECDLTCDIKDSFANYIIKVRSIFGEFKSLWKESEKISYMFTVDPAPPALNMTRGDNTITIKADLQKPPCFKYLYDVTYRFKIWIKHEKSDEILYNIQMVNTTMTISSVGLKGNLCGAAQTEYNVHKIKYSDFSSPTCQLLGEQAEEYPFWAISFVIVLVVIVLVVVLYFKCRKTSCETKKPDALIFENHKPVLKFSDLIEEMHHKITMVEKIECPSALISISTAHTDVVKDYPLIGFGYTEKHRLQQQLGAKSGDSLGYTLAHGQSLQSYPNSDNSSSSDVSHGEYLIKSGQTVPFILTLDDIKTKRINPETTNNKYNMAKPAEINQLIERQENVPFNTLRIAGANKHIDNSDGESYDQSSSDNEESPKQSSEDLTIYDISENFYCKRQQTDRCTGYEQRGYMAREL</sequence>
<keyword evidence="6" id="KW-1185">Reference proteome</keyword>
<feature type="chain" id="PRO_5034848014" description="Fibronectin type-III domain-containing protein" evidence="3">
    <location>
        <begin position="33"/>
        <end position="497"/>
    </location>
</feature>
<dbReference type="PANTHER" id="PTHR20859">
    <property type="entry name" value="INTERFERON/INTERLEUKIN RECEPTOR"/>
    <property type="match status" value="1"/>
</dbReference>
<keyword evidence="3" id="KW-0732">Signal</keyword>
<evidence type="ECO:0000313" key="5">
    <source>
        <dbReference type="Ensembl" id="ENSLLEP00000017642.1"/>
    </source>
</evidence>
<dbReference type="CDD" id="cd00063">
    <property type="entry name" value="FN3"/>
    <property type="match status" value="1"/>
</dbReference>
<evidence type="ECO:0000256" key="1">
    <source>
        <dbReference type="SAM" id="MobiDB-lite"/>
    </source>
</evidence>
<feature type="domain" description="Fibronectin type-III" evidence="4">
    <location>
        <begin position="37"/>
        <end position="135"/>
    </location>
</feature>
<reference evidence="5" key="1">
    <citation type="submission" date="2025-08" db="UniProtKB">
        <authorList>
            <consortium name="Ensembl"/>
        </authorList>
    </citation>
    <scope>IDENTIFICATION</scope>
</reference>
<keyword evidence="2" id="KW-0472">Membrane</keyword>
<dbReference type="PANTHER" id="PTHR20859:SF89">
    <property type="entry name" value="INTERFERON LAMBDA RECEPTOR 1 PRECURSOR"/>
    <property type="match status" value="1"/>
</dbReference>